<proteinExistence type="predicted"/>
<reference evidence="1" key="1">
    <citation type="submission" date="2020-05" db="EMBL/GenBank/DDBJ databases">
        <authorList>
            <person name="Chiriac C."/>
            <person name="Salcher M."/>
            <person name="Ghai R."/>
            <person name="Kavagutti S V."/>
        </authorList>
    </citation>
    <scope>NUCLEOTIDE SEQUENCE</scope>
</reference>
<name>A0A6J6WZL8_9ZZZZ</name>
<dbReference type="EMBL" id="CAFAAI010000045">
    <property type="protein sequence ID" value="CAB4790530.1"/>
    <property type="molecule type" value="Genomic_DNA"/>
</dbReference>
<dbReference type="AlphaFoldDB" id="A0A6J6WZL8"/>
<organism evidence="1">
    <name type="scientific">freshwater metagenome</name>
    <dbReference type="NCBI Taxonomy" id="449393"/>
    <lineage>
        <taxon>unclassified sequences</taxon>
        <taxon>metagenomes</taxon>
        <taxon>ecological metagenomes</taxon>
    </lineage>
</organism>
<protein>
    <submittedName>
        <fullName evidence="1">Unannotated protein</fullName>
    </submittedName>
</protein>
<evidence type="ECO:0000313" key="1">
    <source>
        <dbReference type="EMBL" id="CAB4790530.1"/>
    </source>
</evidence>
<sequence length="61" mass="6153">MPAMVSTFACAPAAAKSTVSFLPATTDVCALPPSATERELELNAVTMSGCSVPALWAGPNV</sequence>
<accession>A0A6J6WZL8</accession>
<gene>
    <name evidence="1" type="ORF">UFOPK2992_00394</name>
</gene>